<gene>
    <name evidence="12" type="ORF">BTG_11115</name>
</gene>
<dbReference type="GO" id="GO:0051301">
    <property type="term" value="P:cell division"/>
    <property type="evidence" value="ECO:0007669"/>
    <property type="project" value="UniProtKB-KW"/>
</dbReference>
<dbReference type="InterPro" id="IPR044068">
    <property type="entry name" value="CB"/>
</dbReference>
<dbReference type="GO" id="GO:0006310">
    <property type="term" value="P:DNA recombination"/>
    <property type="evidence" value="ECO:0007669"/>
    <property type="project" value="UniProtKB-KW"/>
</dbReference>
<evidence type="ECO:0000256" key="2">
    <source>
        <dbReference type="ARBA" id="ARBA00022490"/>
    </source>
</evidence>
<reference evidence="12 13" key="1">
    <citation type="submission" date="2012-08" db="EMBL/GenBank/DDBJ databases">
        <authorList>
            <person name="Doggett N."/>
            <person name="Teshima H."/>
            <person name="Bruce D."/>
            <person name="Detter J.C."/>
            <person name="Johnson S.L."/>
            <person name="Han C."/>
        </authorList>
    </citation>
    <scope>NUCLEOTIDE SEQUENCE [LARGE SCALE GENOMIC DNA]</scope>
    <source>
        <strain evidence="12 13">HD-771</strain>
    </source>
</reference>
<dbReference type="AlphaFoldDB" id="A0A9W3JCN7"/>
<dbReference type="GO" id="GO:0003677">
    <property type="term" value="F:DNA binding"/>
    <property type="evidence" value="ECO:0007669"/>
    <property type="project" value="UniProtKB-UniRule"/>
</dbReference>
<comment type="subcellular location">
    <subcellularLocation>
        <location evidence="1">Cytoplasm</location>
    </subcellularLocation>
</comment>
<protein>
    <submittedName>
        <fullName evidence="12">Integrase/recombinase</fullName>
    </submittedName>
</protein>
<dbReference type="Pfam" id="PF00589">
    <property type="entry name" value="Phage_integrase"/>
    <property type="match status" value="1"/>
</dbReference>
<dbReference type="RefSeq" id="WP_000902752.1">
    <property type="nucleotide sequence ID" value="NC_018500.1"/>
</dbReference>
<evidence type="ECO:0000256" key="4">
    <source>
        <dbReference type="ARBA" id="ARBA00022829"/>
    </source>
</evidence>
<dbReference type="PROSITE" id="PS51900">
    <property type="entry name" value="CB"/>
    <property type="match status" value="1"/>
</dbReference>
<keyword evidence="5" id="KW-0229">DNA integration</keyword>
<dbReference type="Proteomes" id="UP000005259">
    <property type="component" value="Chromosome"/>
</dbReference>
<evidence type="ECO:0000256" key="3">
    <source>
        <dbReference type="ARBA" id="ARBA00022618"/>
    </source>
</evidence>
<evidence type="ECO:0000313" key="12">
    <source>
        <dbReference type="EMBL" id="AFQ15683.1"/>
    </source>
</evidence>
<evidence type="ECO:0000256" key="6">
    <source>
        <dbReference type="ARBA" id="ARBA00023125"/>
    </source>
</evidence>
<dbReference type="KEGG" id="bti:BTG_11115"/>
<dbReference type="PROSITE" id="PS51898">
    <property type="entry name" value="TYR_RECOMBINASE"/>
    <property type="match status" value="1"/>
</dbReference>
<dbReference type="GO" id="GO:0007059">
    <property type="term" value="P:chromosome segregation"/>
    <property type="evidence" value="ECO:0007669"/>
    <property type="project" value="UniProtKB-KW"/>
</dbReference>
<dbReference type="InterPro" id="IPR002104">
    <property type="entry name" value="Integrase_catalytic"/>
</dbReference>
<dbReference type="InterPro" id="IPR004107">
    <property type="entry name" value="Integrase_SAM-like_N"/>
</dbReference>
<keyword evidence="3" id="KW-0132">Cell division</keyword>
<dbReference type="Gene3D" id="1.10.150.130">
    <property type="match status" value="1"/>
</dbReference>
<evidence type="ECO:0000256" key="1">
    <source>
        <dbReference type="ARBA" id="ARBA00004496"/>
    </source>
</evidence>
<keyword evidence="7" id="KW-0233">DNA recombination</keyword>
<dbReference type="EMBL" id="CP003752">
    <property type="protein sequence ID" value="AFQ15683.1"/>
    <property type="molecule type" value="Genomic_DNA"/>
</dbReference>
<dbReference type="PANTHER" id="PTHR30349">
    <property type="entry name" value="PHAGE INTEGRASE-RELATED"/>
    <property type="match status" value="1"/>
</dbReference>
<dbReference type="GO" id="GO:0005737">
    <property type="term" value="C:cytoplasm"/>
    <property type="evidence" value="ECO:0007669"/>
    <property type="project" value="UniProtKB-SubCell"/>
</dbReference>
<name>A0A9W3JCN7_BACTU</name>
<dbReference type="SUPFAM" id="SSF56349">
    <property type="entry name" value="DNA breaking-rejoining enzymes"/>
    <property type="match status" value="1"/>
</dbReference>
<feature type="domain" description="Core-binding (CB)" evidence="11">
    <location>
        <begin position="1"/>
        <end position="82"/>
    </location>
</feature>
<evidence type="ECO:0000256" key="7">
    <source>
        <dbReference type="ARBA" id="ARBA00023172"/>
    </source>
</evidence>
<sequence length="304" mass="36159">MLHKYRNYLIDKGKSRNTVISYINDLQVFFQEMGVNPDSYVISNDIKKWTRDMLNPKKGKALSVSTINRRLNTLRSYFSWAERENYIRVNPMTDIKDLKMVDEEHEKIMWLTEKEFEELLERMRKYPIKTRGVNAEEKYRRDRVIIYILTYAGLRVEELSNLKITDIDLDVKKIRVVGKGNKVRTIPMSNFLYNEILEWLQFRSKVSNEKEIVSHSPFLLYSQRSGKFSIRGIQNMIENYSTPDKKLTPHMFRHTFCKWMLKATNNDIEKVRRLAGHSHISTTTRYLKSSYDELTDAVESMPVF</sequence>
<dbReference type="Gene3D" id="1.10.443.10">
    <property type="entry name" value="Intergrase catalytic core"/>
    <property type="match status" value="1"/>
</dbReference>
<dbReference type="PANTHER" id="PTHR30349:SF77">
    <property type="entry name" value="TYROSINE RECOMBINASE XERC"/>
    <property type="match status" value="1"/>
</dbReference>
<organism evidence="12 13">
    <name type="scientific">Bacillus thuringiensis HD-771</name>
    <dbReference type="NCBI Taxonomy" id="1218175"/>
    <lineage>
        <taxon>Bacteria</taxon>
        <taxon>Bacillati</taxon>
        <taxon>Bacillota</taxon>
        <taxon>Bacilli</taxon>
        <taxon>Bacillales</taxon>
        <taxon>Bacillaceae</taxon>
        <taxon>Bacillus</taxon>
        <taxon>Bacillus cereus group</taxon>
    </lineage>
</organism>
<evidence type="ECO:0000256" key="5">
    <source>
        <dbReference type="ARBA" id="ARBA00022908"/>
    </source>
</evidence>
<accession>A0A9W3JCN7</accession>
<feature type="domain" description="Tyr recombinase" evidence="10">
    <location>
        <begin position="106"/>
        <end position="299"/>
    </location>
</feature>
<keyword evidence="4" id="KW-0159">Chromosome partition</keyword>
<evidence type="ECO:0000313" key="13">
    <source>
        <dbReference type="Proteomes" id="UP000005259"/>
    </source>
</evidence>
<dbReference type="InterPro" id="IPR010998">
    <property type="entry name" value="Integrase_recombinase_N"/>
</dbReference>
<dbReference type="InterPro" id="IPR011010">
    <property type="entry name" value="DNA_brk_join_enz"/>
</dbReference>
<keyword evidence="2" id="KW-0963">Cytoplasm</keyword>
<keyword evidence="8" id="KW-0131">Cell cycle</keyword>
<keyword evidence="6 9" id="KW-0238">DNA-binding</keyword>
<evidence type="ECO:0000259" key="11">
    <source>
        <dbReference type="PROSITE" id="PS51900"/>
    </source>
</evidence>
<dbReference type="CDD" id="cd00397">
    <property type="entry name" value="DNA_BRE_C"/>
    <property type="match status" value="1"/>
</dbReference>
<dbReference type="Pfam" id="PF02899">
    <property type="entry name" value="Phage_int_SAM_1"/>
    <property type="match status" value="1"/>
</dbReference>
<proteinExistence type="predicted"/>
<evidence type="ECO:0000256" key="9">
    <source>
        <dbReference type="PROSITE-ProRule" id="PRU01248"/>
    </source>
</evidence>
<dbReference type="InterPro" id="IPR013762">
    <property type="entry name" value="Integrase-like_cat_sf"/>
</dbReference>
<dbReference type="InterPro" id="IPR050090">
    <property type="entry name" value="Tyrosine_recombinase_XerCD"/>
</dbReference>
<dbReference type="GO" id="GO:0015074">
    <property type="term" value="P:DNA integration"/>
    <property type="evidence" value="ECO:0007669"/>
    <property type="project" value="UniProtKB-KW"/>
</dbReference>
<evidence type="ECO:0000256" key="8">
    <source>
        <dbReference type="ARBA" id="ARBA00023306"/>
    </source>
</evidence>
<evidence type="ECO:0000259" key="10">
    <source>
        <dbReference type="PROSITE" id="PS51898"/>
    </source>
</evidence>